<evidence type="ECO:0000313" key="2">
    <source>
        <dbReference type="Proteomes" id="UP001162501"/>
    </source>
</evidence>
<dbReference type="EMBL" id="OX596088">
    <property type="protein sequence ID" value="CAN0506115.1"/>
    <property type="molecule type" value="Genomic_DNA"/>
</dbReference>
<organism evidence="1 2">
    <name type="scientific">Rangifer tarandus platyrhynchus</name>
    <name type="common">Svalbard reindeer</name>
    <dbReference type="NCBI Taxonomy" id="3082113"/>
    <lineage>
        <taxon>Eukaryota</taxon>
        <taxon>Metazoa</taxon>
        <taxon>Chordata</taxon>
        <taxon>Craniata</taxon>
        <taxon>Vertebrata</taxon>
        <taxon>Euteleostomi</taxon>
        <taxon>Mammalia</taxon>
        <taxon>Eutheria</taxon>
        <taxon>Laurasiatheria</taxon>
        <taxon>Artiodactyla</taxon>
        <taxon>Ruminantia</taxon>
        <taxon>Pecora</taxon>
        <taxon>Cervidae</taxon>
        <taxon>Odocoileinae</taxon>
        <taxon>Rangifer</taxon>
    </lineage>
</organism>
<gene>
    <name evidence="1" type="ORF">MRATA1EN22A_LOCUS22604</name>
</gene>
<protein>
    <submittedName>
        <fullName evidence="1">Uncharacterized protein</fullName>
    </submittedName>
</protein>
<evidence type="ECO:0000313" key="1">
    <source>
        <dbReference type="EMBL" id="CAN0506115.1"/>
    </source>
</evidence>
<dbReference type="Proteomes" id="UP001162501">
    <property type="component" value="Chromosome 4"/>
</dbReference>
<proteinExistence type="predicted"/>
<sequence length="119" mass="13323">MSIKTSLLHQSFGPRVFLSFFLYFWLIPWSAQAGCVTQGMCLFPSFTLIVDSRPPGSGPIKDQHKGIPQKGKWRAHSPARLPSLFCISLFKAPHTGVNCSTLLYIIHPSWQLIKPELVA</sequence>
<reference evidence="1" key="2">
    <citation type="submission" date="2025-03" db="EMBL/GenBank/DDBJ databases">
        <authorList>
            <consortium name="ELIXIR-Norway"/>
            <consortium name="Elixir Norway"/>
        </authorList>
    </citation>
    <scope>NUCLEOTIDE SEQUENCE</scope>
</reference>
<name>A0AC59ZSP2_RANTA</name>
<reference evidence="1" key="1">
    <citation type="submission" date="2023-05" db="EMBL/GenBank/DDBJ databases">
        <authorList>
            <consortium name="ELIXIR-Norway"/>
        </authorList>
    </citation>
    <scope>NUCLEOTIDE SEQUENCE</scope>
</reference>
<accession>A0AC59ZSP2</accession>